<evidence type="ECO:0000313" key="3">
    <source>
        <dbReference type="Proteomes" id="UP000007382"/>
    </source>
</evidence>
<dbReference type="AlphaFoldDB" id="I0IQL9"/>
<dbReference type="Proteomes" id="UP000007382">
    <property type="component" value="Chromosome"/>
</dbReference>
<sequence length="254" mass="28077">MEEEVLGFFRRVGLVAEGTLFFQIELPKGAMGNFRAGQYCYIEWPDKDLLDEKGNGRNFSITSPPSELPVLSFATRLTGSAFKNALASRPDGSPIRVSGPYGEFCLSDCSTLSRTNAWDKPVVFVAGGIGVTPFRSMLMEDLSVCQSVPFFLFTVNHSLESSVFREEFEKMARENRNLYLDQMISRAGNTPLPPGIDVGALTPGRLFDFIGVNARKGEYFIAGTPSMVGSFKSALLREGVPQERIHADPFMGYR</sequence>
<dbReference type="GO" id="GO:0016491">
    <property type="term" value="F:oxidoreductase activity"/>
    <property type="evidence" value="ECO:0007669"/>
    <property type="project" value="InterPro"/>
</dbReference>
<dbReference type="RefSeq" id="WP_014450052.1">
    <property type="nucleotide sequence ID" value="NC_017094.1"/>
</dbReference>
<dbReference type="PANTHER" id="PTHR47354:SF5">
    <property type="entry name" value="PROTEIN RFBI"/>
    <property type="match status" value="1"/>
</dbReference>
<keyword evidence="3" id="KW-1185">Reference proteome</keyword>
<protein>
    <submittedName>
        <fullName evidence="2">Putative oxidoreductase FAD/NAD(P)-binding</fullName>
    </submittedName>
</protein>
<evidence type="ECO:0000313" key="2">
    <source>
        <dbReference type="EMBL" id="BAM07568.1"/>
    </source>
</evidence>
<dbReference type="InterPro" id="IPR050415">
    <property type="entry name" value="MRET"/>
</dbReference>
<dbReference type="InterPro" id="IPR017938">
    <property type="entry name" value="Riboflavin_synthase-like_b-brl"/>
</dbReference>
<dbReference type="OrthoDB" id="9786132at2"/>
<dbReference type="PRINTS" id="PR00371">
    <property type="entry name" value="FPNCR"/>
</dbReference>
<feature type="domain" description="FAD-binding FR-type" evidence="1">
    <location>
        <begin position="1"/>
        <end position="107"/>
    </location>
</feature>
<dbReference type="InterPro" id="IPR017927">
    <property type="entry name" value="FAD-bd_FR_type"/>
</dbReference>
<dbReference type="STRING" id="1162668.LFE_1890"/>
<dbReference type="CDD" id="cd00322">
    <property type="entry name" value="FNR_like"/>
    <property type="match status" value="1"/>
</dbReference>
<dbReference type="Gene3D" id="2.40.30.10">
    <property type="entry name" value="Translation factors"/>
    <property type="match status" value="1"/>
</dbReference>
<proteinExistence type="predicted"/>
<dbReference type="SUPFAM" id="SSF52343">
    <property type="entry name" value="Ferredoxin reductase-like, C-terminal NADP-linked domain"/>
    <property type="match status" value="1"/>
</dbReference>
<dbReference type="EMBL" id="AP012342">
    <property type="protein sequence ID" value="BAM07568.1"/>
    <property type="molecule type" value="Genomic_DNA"/>
</dbReference>
<evidence type="ECO:0000259" key="1">
    <source>
        <dbReference type="PROSITE" id="PS51384"/>
    </source>
</evidence>
<reference evidence="2 3" key="1">
    <citation type="journal article" date="2012" name="J. Bacteriol.">
        <title>Complete Genome Sequence of Leptospirillum ferrooxidans Strain C2-3, Isolated from a Fresh Volcanic Ash Deposit on the Island of Miyake, Japan.</title>
        <authorList>
            <person name="Fujimura R."/>
            <person name="Sato Y."/>
            <person name="Nishizawa T."/>
            <person name="Oshima K."/>
            <person name="Kim S.-W."/>
            <person name="Hattori M."/>
            <person name="Kamijo T."/>
            <person name="Ohta H."/>
        </authorList>
    </citation>
    <scope>NUCLEOTIDE SEQUENCE [LARGE SCALE GENOMIC DNA]</scope>
    <source>
        <strain evidence="2 3">C2-3</strain>
    </source>
</reference>
<dbReference type="PATRIC" id="fig|1162668.3.peg.2246"/>
<dbReference type="eggNOG" id="COG1018">
    <property type="taxonomic scope" value="Bacteria"/>
</dbReference>
<dbReference type="KEGG" id="lfc:LFE_1890"/>
<dbReference type="SUPFAM" id="SSF63380">
    <property type="entry name" value="Riboflavin synthase domain-like"/>
    <property type="match status" value="1"/>
</dbReference>
<gene>
    <name evidence="2" type="ordered locus">LFE_1890</name>
</gene>
<dbReference type="InterPro" id="IPR039261">
    <property type="entry name" value="FNR_nucleotide-bd"/>
</dbReference>
<dbReference type="PANTHER" id="PTHR47354">
    <property type="entry name" value="NADH OXIDOREDUCTASE HCR"/>
    <property type="match status" value="1"/>
</dbReference>
<name>I0IQL9_LEPFC</name>
<dbReference type="PROSITE" id="PS51384">
    <property type="entry name" value="FAD_FR"/>
    <property type="match status" value="1"/>
</dbReference>
<dbReference type="HOGENOM" id="CLU_003827_7_3_0"/>
<dbReference type="InterPro" id="IPR001709">
    <property type="entry name" value="Flavoprot_Pyr_Nucl_cyt_Rdtase"/>
</dbReference>
<organism evidence="2 3">
    <name type="scientific">Leptospirillum ferrooxidans (strain C2-3)</name>
    <dbReference type="NCBI Taxonomy" id="1162668"/>
    <lineage>
        <taxon>Bacteria</taxon>
        <taxon>Pseudomonadati</taxon>
        <taxon>Nitrospirota</taxon>
        <taxon>Nitrospiria</taxon>
        <taxon>Nitrospirales</taxon>
        <taxon>Nitrospiraceae</taxon>
        <taxon>Leptospirillum</taxon>
    </lineage>
</organism>
<dbReference type="Gene3D" id="3.40.50.80">
    <property type="entry name" value="Nucleotide-binding domain of ferredoxin-NADP reductase (FNR) module"/>
    <property type="match status" value="1"/>
</dbReference>
<reference evidence="3" key="2">
    <citation type="submission" date="2012-03" db="EMBL/GenBank/DDBJ databases">
        <title>The complete genome sequence of the pioneer microbe on fresh volcanic deposit, Leptospirillum ferrooxidans strain C2-3.</title>
        <authorList>
            <person name="Fujimura R."/>
            <person name="Sato Y."/>
            <person name="Nishizawa T."/>
            <person name="Nanba K."/>
            <person name="Oshima K."/>
            <person name="Hattori M."/>
            <person name="Kamijo T."/>
            <person name="Ohta H."/>
        </authorList>
    </citation>
    <scope>NUCLEOTIDE SEQUENCE [LARGE SCALE GENOMIC DNA]</scope>
    <source>
        <strain evidence="3">C2-3</strain>
    </source>
</reference>
<accession>I0IQL9</accession>